<reference evidence="1 3" key="1">
    <citation type="submission" date="2016-10" db="EMBL/GenBank/DDBJ databases">
        <authorList>
            <person name="Varghese N."/>
            <person name="Submissions S."/>
        </authorList>
    </citation>
    <scope>NUCLEOTIDE SEQUENCE [LARGE SCALE GENOMIC DNA]</scope>
    <source>
        <strain evidence="1 3">DSM 282</strain>
    </source>
</reference>
<dbReference type="EMBL" id="FOSX01000061">
    <property type="protein sequence ID" value="SFL13338.1"/>
    <property type="molecule type" value="Genomic_DNA"/>
</dbReference>
<dbReference type="EMBL" id="FOKJ01000046">
    <property type="protein sequence ID" value="SFB42804.1"/>
    <property type="molecule type" value="Genomic_DNA"/>
</dbReference>
<gene>
    <name evidence="1" type="ORF">SAMN04244571_02753</name>
    <name evidence="2" type="ORF">SAMN04244574_03244</name>
</gene>
<accession>A0A1I4F5V7</accession>
<proteinExistence type="predicted"/>
<organism evidence="2 4">
    <name type="scientific">Azotobacter beijerinckii</name>
    <dbReference type="NCBI Taxonomy" id="170623"/>
    <lineage>
        <taxon>Bacteria</taxon>
        <taxon>Pseudomonadati</taxon>
        <taxon>Pseudomonadota</taxon>
        <taxon>Gammaproteobacteria</taxon>
        <taxon>Pseudomonadales</taxon>
        <taxon>Pseudomonadaceae</taxon>
        <taxon>Azotobacter</taxon>
    </lineage>
</organism>
<dbReference type="Proteomes" id="UP000199579">
    <property type="component" value="Unassembled WGS sequence"/>
</dbReference>
<keyword evidence="3" id="KW-1185">Reference proteome</keyword>
<dbReference type="Proteomes" id="UP000198861">
    <property type="component" value="Unassembled WGS sequence"/>
</dbReference>
<evidence type="ECO:0000313" key="4">
    <source>
        <dbReference type="Proteomes" id="UP000199579"/>
    </source>
</evidence>
<evidence type="ECO:0000313" key="1">
    <source>
        <dbReference type="EMBL" id="SFB42804.1"/>
    </source>
</evidence>
<evidence type="ECO:0000313" key="2">
    <source>
        <dbReference type="EMBL" id="SFL13338.1"/>
    </source>
</evidence>
<protein>
    <submittedName>
        <fullName evidence="2">Uncharacterized protein</fullName>
    </submittedName>
</protein>
<reference evidence="2 4" key="2">
    <citation type="submission" date="2016-10" db="EMBL/GenBank/DDBJ databases">
        <authorList>
            <person name="de Groot N.N."/>
        </authorList>
    </citation>
    <scope>NUCLEOTIDE SEQUENCE [LARGE SCALE GENOMIC DNA]</scope>
    <source>
        <strain evidence="2 4">DSM 381</strain>
    </source>
</reference>
<evidence type="ECO:0000313" key="3">
    <source>
        <dbReference type="Proteomes" id="UP000198861"/>
    </source>
</evidence>
<sequence>MSNDTPLELKPIPQGATLPPEIRRDLLGRIVDEVFDGAIEDTTVIEDIYRVIASAQQAIPTAVPDEQHDWQLIDTAPKDRVILTEMGTACYVDPNAWGSPARRGWYLCFWDGQIPSCADEGMEISSIEPEWWIPFGTPAPGQANHKAALEDIAAVLRQSPEWGADQLNEIVAILDREGMYASSPTTPALHQAKACSGSSSSSCLCGQLGSFSSVSFSQAAGSSPLSLAVSSRL</sequence>
<name>A0A1I4F5V7_9GAMM</name>
<dbReference type="AlphaFoldDB" id="A0A1I4F5V7"/>